<dbReference type="InterPro" id="IPR001959">
    <property type="entry name" value="Transposase"/>
</dbReference>
<dbReference type="Pfam" id="PF07282">
    <property type="entry name" value="Cas12f1-like_TNB"/>
    <property type="match status" value="1"/>
</dbReference>
<dbReference type="Pfam" id="PF01385">
    <property type="entry name" value="OrfB_IS605"/>
    <property type="match status" value="1"/>
</dbReference>
<evidence type="ECO:0000259" key="7">
    <source>
        <dbReference type="Pfam" id="PF01385"/>
    </source>
</evidence>
<dbReference type="AlphaFoldDB" id="A0A5M9ZH54"/>
<evidence type="ECO:0000259" key="8">
    <source>
        <dbReference type="Pfam" id="PF07282"/>
    </source>
</evidence>
<proteinExistence type="inferred from homology"/>
<evidence type="ECO:0000256" key="3">
    <source>
        <dbReference type="ARBA" id="ARBA00022578"/>
    </source>
</evidence>
<sequence>MSRKYKITRVEITGATPYLGHDRNGAPIRTKDPEQVMAWLCGAWRFRFNQHRSNRCRYLIGTTGSTGLLEPIGSMDRRSNADTRHDHDWIGAVPDLILTSTWMMERKEWAAAVERRRTNREHGRKPGRMPGFKRLRQGRRFTCMSNRGKGYRVVKYSRKHAEAIIGGTDPRGWRDDGARYQIHIHFRLSRPVPESTSIHVDWTHRTISFTAPIEPHHHQPTGAMVGVDVGVVHEAALSDGRLLDLPGKRLRHIENRINGLQRAQARCVRESPYDNTRDYLRKGPSNRYLRLRKQINRLNACKTRIITDWQHKTSRRLVDDHDLIVMEALQPANMSRKPRPQADPDRPDHWLPNGRNAKRALNRGMREASLGRFRTMVEYKSHAAGITFLAVNPAYTSQTCHKCGHVAAENRESQAVFHCHACHWEGNADVNAAINILDKGLRLNDPSGRDTSETRNRSVGPCGGQTDRTAAPSRRGAIIMPGGSRQ</sequence>
<feature type="compositionally biased region" description="Basic and acidic residues" evidence="6">
    <location>
        <begin position="442"/>
        <end position="456"/>
    </location>
</feature>
<feature type="domain" description="Probable transposase IS891/IS1136/IS1341" evidence="7">
    <location>
        <begin position="216"/>
        <end position="336"/>
    </location>
</feature>
<comment type="similarity">
    <text evidence="2">In the N-terminal section; belongs to the transposase 2 family.</text>
</comment>
<evidence type="ECO:0000256" key="6">
    <source>
        <dbReference type="SAM" id="MobiDB-lite"/>
    </source>
</evidence>
<evidence type="ECO:0000256" key="5">
    <source>
        <dbReference type="ARBA" id="ARBA00023172"/>
    </source>
</evidence>
<keyword evidence="5" id="KW-0233">DNA recombination</keyword>
<name>A0A5M9ZH54_9BIFI</name>
<dbReference type="NCBIfam" id="NF040570">
    <property type="entry name" value="guided_TnpB"/>
    <property type="match status" value="1"/>
</dbReference>
<keyword evidence="4" id="KW-0238">DNA-binding</keyword>
<evidence type="ECO:0000256" key="4">
    <source>
        <dbReference type="ARBA" id="ARBA00023125"/>
    </source>
</evidence>
<evidence type="ECO:0000313" key="9">
    <source>
        <dbReference type="EMBL" id="KAA8826947.1"/>
    </source>
</evidence>
<dbReference type="InterPro" id="IPR010095">
    <property type="entry name" value="Cas12f1-like_TNB"/>
</dbReference>
<evidence type="ECO:0000256" key="1">
    <source>
        <dbReference type="ARBA" id="ARBA00008761"/>
    </source>
</evidence>
<dbReference type="PANTHER" id="PTHR30405">
    <property type="entry name" value="TRANSPOSASE"/>
    <property type="match status" value="1"/>
</dbReference>
<feature type="region of interest" description="Disordered" evidence="6">
    <location>
        <begin position="442"/>
        <end position="486"/>
    </location>
</feature>
<dbReference type="InterPro" id="IPR051399">
    <property type="entry name" value="RNA-guided_DNA_endo/Transpos"/>
</dbReference>
<keyword evidence="3" id="KW-0815">Transposition</keyword>
<evidence type="ECO:0000313" key="10">
    <source>
        <dbReference type="Proteomes" id="UP000410049"/>
    </source>
</evidence>
<accession>A0A5M9ZH54</accession>
<dbReference type="Proteomes" id="UP000410049">
    <property type="component" value="Unassembled WGS sequence"/>
</dbReference>
<gene>
    <name evidence="9" type="ORF">EMO91_10475</name>
</gene>
<organism evidence="9 10">
    <name type="scientific">Bifidobacterium myosotis</name>
    <dbReference type="NCBI Taxonomy" id="1630166"/>
    <lineage>
        <taxon>Bacteria</taxon>
        <taxon>Bacillati</taxon>
        <taxon>Actinomycetota</taxon>
        <taxon>Actinomycetes</taxon>
        <taxon>Bifidobacteriales</taxon>
        <taxon>Bifidobacteriaceae</taxon>
        <taxon>Bifidobacterium</taxon>
    </lineage>
</organism>
<comment type="similarity">
    <text evidence="1">In the C-terminal section; belongs to the transposase 35 family.</text>
</comment>
<protein>
    <submittedName>
        <fullName evidence="9">Transposase</fullName>
    </submittedName>
</protein>
<feature type="domain" description="Cas12f1-like TNB" evidence="8">
    <location>
        <begin position="371"/>
        <end position="436"/>
    </location>
</feature>
<dbReference type="EMBL" id="RZUH01000009">
    <property type="protein sequence ID" value="KAA8826947.1"/>
    <property type="molecule type" value="Genomic_DNA"/>
</dbReference>
<reference evidence="9 10" key="1">
    <citation type="journal article" date="2019" name="Syst. Appl. Microbiol.">
        <title>Characterization of Bifidobacterium species in feaces of the Egyptian fruit bat: Description of B. vespertilionis sp. nov. and B. rousetti sp. nov.</title>
        <authorList>
            <person name="Modesto M."/>
            <person name="Satti M."/>
            <person name="Watanabe K."/>
            <person name="Puglisi E."/>
            <person name="Morelli L."/>
            <person name="Huang C.-H."/>
            <person name="Liou J.-S."/>
            <person name="Miyashita M."/>
            <person name="Tamura T."/>
            <person name="Saito S."/>
            <person name="Mori K."/>
            <person name="Huang L."/>
            <person name="Sciavilla P."/>
            <person name="Sandri C."/>
            <person name="Spiezio C."/>
            <person name="Vitali F."/>
            <person name="Cavalieri D."/>
            <person name="Perpetuini G."/>
            <person name="Tofalo R."/>
            <person name="Bonetti A."/>
            <person name="Arita M."/>
            <person name="Mattarelli P."/>
        </authorList>
    </citation>
    <scope>NUCLEOTIDE SEQUENCE [LARGE SCALE GENOMIC DNA]</scope>
    <source>
        <strain evidence="9 10">RST17</strain>
    </source>
</reference>
<comment type="caution">
    <text evidence="9">The sequence shown here is derived from an EMBL/GenBank/DDBJ whole genome shotgun (WGS) entry which is preliminary data.</text>
</comment>
<dbReference type="GO" id="GO:0032196">
    <property type="term" value="P:transposition"/>
    <property type="evidence" value="ECO:0007669"/>
    <property type="project" value="UniProtKB-KW"/>
</dbReference>
<dbReference type="RefSeq" id="WP_150379903.1">
    <property type="nucleotide sequence ID" value="NZ_RZUH01000009.1"/>
</dbReference>
<dbReference type="GO" id="GO:0006310">
    <property type="term" value="P:DNA recombination"/>
    <property type="evidence" value="ECO:0007669"/>
    <property type="project" value="UniProtKB-KW"/>
</dbReference>
<dbReference type="GO" id="GO:0003677">
    <property type="term" value="F:DNA binding"/>
    <property type="evidence" value="ECO:0007669"/>
    <property type="project" value="UniProtKB-KW"/>
</dbReference>
<dbReference type="PANTHER" id="PTHR30405:SF11">
    <property type="entry name" value="RNA-GUIDED DNA ENDONUCLEASE RV2885C-RELATED"/>
    <property type="match status" value="1"/>
</dbReference>
<evidence type="ECO:0000256" key="2">
    <source>
        <dbReference type="ARBA" id="ARBA00011044"/>
    </source>
</evidence>